<evidence type="ECO:0000256" key="10">
    <source>
        <dbReference type="SAM" id="MobiDB-lite"/>
    </source>
</evidence>
<evidence type="ECO:0000313" key="12">
    <source>
        <dbReference type="EMBL" id="TXF97879.1"/>
    </source>
</evidence>
<evidence type="ECO:0000256" key="4">
    <source>
        <dbReference type="ARBA" id="ARBA00022475"/>
    </source>
</evidence>
<evidence type="ECO:0000256" key="7">
    <source>
        <dbReference type="ARBA" id="ARBA00022927"/>
    </source>
</evidence>
<evidence type="ECO:0000256" key="6">
    <source>
        <dbReference type="ARBA" id="ARBA00022692"/>
    </source>
</evidence>
<keyword evidence="4" id="KW-1003">Cell membrane</keyword>
<comment type="similarity">
    <text evidence="2">Belongs to the TonB family.</text>
</comment>
<comment type="caution">
    <text evidence="12">The sequence shown here is derived from an EMBL/GenBank/DDBJ whole genome shotgun (WGS) entry which is preliminary data.</text>
</comment>
<gene>
    <name evidence="12" type="ORF">FVD38_18980</name>
</gene>
<keyword evidence="5" id="KW-0997">Cell inner membrane</keyword>
<evidence type="ECO:0000259" key="11">
    <source>
        <dbReference type="PROSITE" id="PS52015"/>
    </source>
</evidence>
<dbReference type="NCBIfam" id="TIGR01352">
    <property type="entry name" value="tonB_Cterm"/>
    <property type="match status" value="1"/>
</dbReference>
<dbReference type="GO" id="GO:0055085">
    <property type="term" value="P:transmembrane transport"/>
    <property type="evidence" value="ECO:0007669"/>
    <property type="project" value="InterPro"/>
</dbReference>
<dbReference type="GO" id="GO:0015031">
    <property type="term" value="P:protein transport"/>
    <property type="evidence" value="ECO:0007669"/>
    <property type="project" value="UniProtKB-KW"/>
</dbReference>
<keyword evidence="3" id="KW-0813">Transport</keyword>
<evidence type="ECO:0000256" key="3">
    <source>
        <dbReference type="ARBA" id="ARBA00022448"/>
    </source>
</evidence>
<sequence length="229" mass="23849">MPERIKEVAMHFSDINQGAGGKAGKFALVAGLHVLVAMGVISTMNAKSLSLPAMLEDKLVWIQPEAPPPAPPPEPPKPVAKAAPPDIVVPDVEVEVPAPPIEQAIEASTEPSPEPAQQTQSEAPPQPAAPPSSNSGEMRSAVLADANGCAKPDYPVRAARNGETGTVTLALLVGTDGRVQDSRIQSSSGSRELDRAAVHALSMCKFQPAMNGGTAESGWAQLAYVWTLE</sequence>
<dbReference type="Pfam" id="PF03544">
    <property type="entry name" value="TonB_C"/>
    <property type="match status" value="1"/>
</dbReference>
<dbReference type="GO" id="GO:0098797">
    <property type="term" value="C:plasma membrane protein complex"/>
    <property type="evidence" value="ECO:0007669"/>
    <property type="project" value="TreeGrafter"/>
</dbReference>
<evidence type="ECO:0000256" key="8">
    <source>
        <dbReference type="ARBA" id="ARBA00022989"/>
    </source>
</evidence>
<keyword evidence="13" id="KW-1185">Reference proteome</keyword>
<dbReference type="PROSITE" id="PS52015">
    <property type="entry name" value="TONB_CTD"/>
    <property type="match status" value="1"/>
</dbReference>
<dbReference type="InterPro" id="IPR051045">
    <property type="entry name" value="TonB-dependent_transducer"/>
</dbReference>
<dbReference type="Proteomes" id="UP000321413">
    <property type="component" value="Unassembled WGS sequence"/>
</dbReference>
<name>A0A5C7G1L7_9BURK</name>
<dbReference type="InterPro" id="IPR006260">
    <property type="entry name" value="TonB/TolA_C"/>
</dbReference>
<comment type="subcellular location">
    <subcellularLocation>
        <location evidence="1">Cell inner membrane</location>
        <topology evidence="1">Single-pass membrane protein</topology>
        <orientation evidence="1">Periplasmic side</orientation>
    </subcellularLocation>
</comment>
<evidence type="ECO:0000256" key="5">
    <source>
        <dbReference type="ARBA" id="ARBA00022519"/>
    </source>
</evidence>
<dbReference type="Gene3D" id="3.30.1150.10">
    <property type="match status" value="1"/>
</dbReference>
<evidence type="ECO:0000313" key="13">
    <source>
        <dbReference type="Proteomes" id="UP000321413"/>
    </source>
</evidence>
<evidence type="ECO:0000256" key="9">
    <source>
        <dbReference type="ARBA" id="ARBA00023136"/>
    </source>
</evidence>
<dbReference type="PANTHER" id="PTHR33446">
    <property type="entry name" value="PROTEIN TONB-RELATED"/>
    <property type="match status" value="1"/>
</dbReference>
<dbReference type="InterPro" id="IPR037682">
    <property type="entry name" value="TonB_C"/>
</dbReference>
<feature type="domain" description="TonB C-terminal" evidence="11">
    <location>
        <begin position="139"/>
        <end position="229"/>
    </location>
</feature>
<keyword evidence="6" id="KW-0812">Transmembrane</keyword>
<feature type="region of interest" description="Disordered" evidence="10">
    <location>
        <begin position="64"/>
        <end position="83"/>
    </location>
</feature>
<dbReference type="GO" id="GO:0031992">
    <property type="term" value="F:energy transducer activity"/>
    <property type="evidence" value="ECO:0007669"/>
    <property type="project" value="TreeGrafter"/>
</dbReference>
<keyword evidence="9" id="KW-0472">Membrane</keyword>
<organism evidence="12 13">
    <name type="scientific">Massilia arenae</name>
    <dbReference type="NCBI Taxonomy" id="2603288"/>
    <lineage>
        <taxon>Bacteria</taxon>
        <taxon>Pseudomonadati</taxon>
        <taxon>Pseudomonadota</taxon>
        <taxon>Betaproteobacteria</taxon>
        <taxon>Burkholderiales</taxon>
        <taxon>Oxalobacteraceae</taxon>
        <taxon>Telluria group</taxon>
        <taxon>Massilia</taxon>
    </lineage>
</organism>
<dbReference type="AlphaFoldDB" id="A0A5C7G1L7"/>
<dbReference type="EMBL" id="VPFD01000022">
    <property type="protein sequence ID" value="TXF97879.1"/>
    <property type="molecule type" value="Genomic_DNA"/>
</dbReference>
<feature type="compositionally biased region" description="Pro residues" evidence="10">
    <location>
        <begin position="65"/>
        <end position="78"/>
    </location>
</feature>
<proteinExistence type="inferred from homology"/>
<evidence type="ECO:0000256" key="2">
    <source>
        <dbReference type="ARBA" id="ARBA00006555"/>
    </source>
</evidence>
<dbReference type="PANTHER" id="PTHR33446:SF2">
    <property type="entry name" value="PROTEIN TONB"/>
    <property type="match status" value="1"/>
</dbReference>
<keyword evidence="7" id="KW-0653">Protein transport</keyword>
<keyword evidence="8" id="KW-1133">Transmembrane helix</keyword>
<evidence type="ECO:0000256" key="1">
    <source>
        <dbReference type="ARBA" id="ARBA00004383"/>
    </source>
</evidence>
<dbReference type="SUPFAM" id="SSF74653">
    <property type="entry name" value="TolA/TonB C-terminal domain"/>
    <property type="match status" value="1"/>
</dbReference>
<reference evidence="12 13" key="1">
    <citation type="submission" date="2019-08" db="EMBL/GenBank/DDBJ databases">
        <title>Massilia golmudensis sp. nov., isolated from sand in the Qinghai-Tibetan Plateau.</title>
        <authorList>
            <person name="Zhang B."/>
        </authorList>
    </citation>
    <scope>NUCLEOTIDE SEQUENCE [LARGE SCALE GENOMIC DNA]</scope>
    <source>
        <strain evidence="12 13">GEM5</strain>
    </source>
</reference>
<feature type="region of interest" description="Disordered" evidence="10">
    <location>
        <begin position="107"/>
        <end position="138"/>
    </location>
</feature>
<accession>A0A5C7G1L7</accession>
<protein>
    <submittedName>
        <fullName evidence="12">Energy transducer TonB</fullName>
    </submittedName>
</protein>